<dbReference type="EMBL" id="MT144779">
    <property type="protein sequence ID" value="QJH99282.1"/>
    <property type="molecule type" value="Genomic_DNA"/>
</dbReference>
<accession>A0A6M3JCL6</accession>
<name>A0A6M3JCL6_9ZZZZ</name>
<protein>
    <submittedName>
        <fullName evidence="1">Uncharacterized protein</fullName>
    </submittedName>
</protein>
<gene>
    <name evidence="1" type="ORF">MM415B00296_0004</name>
    <name evidence="2" type="ORF">TM448B01536_0008</name>
</gene>
<evidence type="ECO:0000313" key="1">
    <source>
        <dbReference type="EMBL" id="QJA67098.1"/>
    </source>
</evidence>
<proteinExistence type="predicted"/>
<evidence type="ECO:0000313" key="2">
    <source>
        <dbReference type="EMBL" id="QJH99282.1"/>
    </source>
</evidence>
<dbReference type="EMBL" id="MT141566">
    <property type="protein sequence ID" value="QJA67098.1"/>
    <property type="molecule type" value="Genomic_DNA"/>
</dbReference>
<dbReference type="AlphaFoldDB" id="A0A6M3JCL6"/>
<sequence length="301" mass="31522">MGSSGSGGGGGSGRVDYPDYMKTVHGDWLDQGATDTIEASVTEVMNAAIGASPFVSATAYDPATPLADAWTAVCAFNTLTDALDHEVDWLSAIAAARSEYDDNVVDTTQIDDDVNAFAQVLEDQLDYIVLPKLKAGYRDANAVLTSAFPIAEAIVRGMGMRDVAKYATDLRLKNHFLRAEWIGKAADRMLINLIERVRFEEAVARVSVEAKRIHIVSSKEQTDQDYAFDEADGKWDLEAFQYGANVLAAIGGGTAQTGRERPSKAQSALGGAMSGAAAGASIGGAPGAAIGGILGLGAALL</sequence>
<reference evidence="1" key="1">
    <citation type="submission" date="2020-03" db="EMBL/GenBank/DDBJ databases">
        <title>The deep terrestrial virosphere.</title>
        <authorList>
            <person name="Holmfeldt K."/>
            <person name="Nilsson E."/>
            <person name="Simone D."/>
            <person name="Lopez-Fernandez M."/>
            <person name="Wu X."/>
            <person name="de Brujin I."/>
            <person name="Lundin D."/>
            <person name="Andersson A."/>
            <person name="Bertilsson S."/>
            <person name="Dopson M."/>
        </authorList>
    </citation>
    <scope>NUCLEOTIDE SEQUENCE</scope>
    <source>
        <strain evidence="1">MM415B00296</strain>
        <strain evidence="2">TM448B01536</strain>
    </source>
</reference>
<organism evidence="1">
    <name type="scientific">viral metagenome</name>
    <dbReference type="NCBI Taxonomy" id="1070528"/>
    <lineage>
        <taxon>unclassified sequences</taxon>
        <taxon>metagenomes</taxon>
        <taxon>organismal metagenomes</taxon>
    </lineage>
</organism>